<feature type="transmembrane region" description="Helical" evidence="25">
    <location>
        <begin position="356"/>
        <end position="379"/>
    </location>
</feature>
<dbReference type="PANTHER" id="PTHR23512">
    <property type="entry name" value="MAJOR FACILITATOR SUPERFAMILY DOMAIN-CONTAINING PROTEIN 1"/>
    <property type="match status" value="1"/>
</dbReference>
<keyword evidence="3" id="KW-0813">Transport</keyword>
<feature type="transmembrane region" description="Helical" evidence="25">
    <location>
        <begin position="332"/>
        <end position="350"/>
    </location>
</feature>
<keyword evidence="5 25" id="KW-1133">Transmembrane helix</keyword>
<feature type="transmembrane region" description="Helical" evidence="25">
    <location>
        <begin position="125"/>
        <end position="144"/>
    </location>
</feature>
<evidence type="ECO:0000256" key="4">
    <source>
        <dbReference type="ARBA" id="ARBA00022692"/>
    </source>
</evidence>
<comment type="catalytic activity">
    <reaction evidence="18">
        <text>L-histidyl-L-alpha-amino acid(out) = L-histidyl-L-alpha-amino acid(in)</text>
        <dbReference type="Rhea" id="RHEA:79379"/>
        <dbReference type="ChEBI" id="CHEBI:229964"/>
    </reaction>
</comment>
<evidence type="ECO:0000256" key="7">
    <source>
        <dbReference type="ARBA" id="ARBA00023228"/>
    </source>
</evidence>
<evidence type="ECO:0000256" key="11">
    <source>
        <dbReference type="ARBA" id="ARBA00044884"/>
    </source>
</evidence>
<comment type="catalytic activity">
    <reaction evidence="11">
        <text>L-alpha-aminoacyl-L-histidine(out) = L-alpha-aminoacyl-L-histidine(in)</text>
        <dbReference type="Rhea" id="RHEA:79375"/>
        <dbReference type="ChEBI" id="CHEBI:229967"/>
    </reaction>
</comment>
<dbReference type="InterPro" id="IPR052187">
    <property type="entry name" value="MFSD1"/>
</dbReference>
<comment type="catalytic activity">
    <reaction evidence="9">
        <text>L-histidyl-glycine(out) = L-histidyl-glycine(in)</text>
        <dbReference type="Rhea" id="RHEA:79395"/>
        <dbReference type="ChEBI" id="CHEBI:229957"/>
    </reaction>
</comment>
<feature type="transmembrane region" description="Helical" evidence="25">
    <location>
        <begin position="215"/>
        <end position="233"/>
    </location>
</feature>
<evidence type="ECO:0000256" key="22">
    <source>
        <dbReference type="ARBA" id="ARBA00045018"/>
    </source>
</evidence>
<accession>A0A378HZY4</accession>
<evidence type="ECO:0000256" key="16">
    <source>
        <dbReference type="ARBA" id="ARBA00044900"/>
    </source>
</evidence>
<dbReference type="Gene3D" id="1.20.1250.20">
    <property type="entry name" value="MFS general substrate transporter like domains"/>
    <property type="match status" value="2"/>
</dbReference>
<dbReference type="PANTHER" id="PTHR23512:SF3">
    <property type="entry name" value="MAJOR FACILITATOR SUPERFAMILY DOMAIN-CONTAINING PROTEIN 1"/>
    <property type="match status" value="1"/>
</dbReference>
<feature type="transmembrane region" description="Helical" evidence="25">
    <location>
        <begin position="391"/>
        <end position="410"/>
    </location>
</feature>
<evidence type="ECO:0000256" key="24">
    <source>
        <dbReference type="ARBA" id="ARBA00046376"/>
    </source>
</evidence>
<evidence type="ECO:0000256" key="8">
    <source>
        <dbReference type="ARBA" id="ARBA00044876"/>
    </source>
</evidence>
<evidence type="ECO:0000256" key="2">
    <source>
        <dbReference type="ARBA" id="ARBA00008335"/>
    </source>
</evidence>
<comment type="subcellular location">
    <subcellularLocation>
        <location evidence="1">Lysosome membrane</location>
        <topology evidence="1">Multi-pass membrane protein</topology>
    </subcellularLocation>
</comment>
<evidence type="ECO:0000256" key="17">
    <source>
        <dbReference type="ARBA" id="ARBA00044903"/>
    </source>
</evidence>
<evidence type="ECO:0000256" key="21">
    <source>
        <dbReference type="ARBA" id="ARBA00044985"/>
    </source>
</evidence>
<feature type="transmembrane region" description="Helical" evidence="25">
    <location>
        <begin position="56"/>
        <end position="75"/>
    </location>
</feature>
<comment type="similarity">
    <text evidence="2">Belongs to the major facilitator superfamily.</text>
</comment>
<sequence>MIIYVNKGINCYIIPEIAILINKNEIMYSWQLLLKFLLIKLRFIRVTMFKQRRLMSWLNWGTATIYVFFQFFLQATTGLMAAGLSQDFHLTKTQVGTLSAAFFVAYVVMQIPVGLAYDRLGARKILIAASILLSLGIFGLSLSQAYWQAYVARLIMGCGSAFGFVGMLYVTASWFSNRQFTMLVGISETLALMGVAFGEVGMASLITHYGWRSTLYIAGCCAFLVTLFVIFIIRDPEVNLQAKEPEVIPLKLALKCVLKNRQIWLAGLYGFSLVSIINVFANLWGVPFLAQRYPTMSLHLVSTLISVIFIGTGIGGPFCAYLVQKKIDRHHVMALFALLAGLFFAIAVYWPISPLGILYCLLFLTGFFSASYILVFEVVKDSIAKELRGTALSAANMILMMSAPILQPLIGKLLELNFNFKQALSLIAMMLITATFLALRLSNKEKKQNLIRRHVIKASVFKK</sequence>
<evidence type="ECO:0000256" key="15">
    <source>
        <dbReference type="ARBA" id="ARBA00044899"/>
    </source>
</evidence>
<evidence type="ECO:0000256" key="9">
    <source>
        <dbReference type="ARBA" id="ARBA00044878"/>
    </source>
</evidence>
<dbReference type="AlphaFoldDB" id="A0A378HZY4"/>
<evidence type="ECO:0000256" key="18">
    <source>
        <dbReference type="ARBA" id="ARBA00044912"/>
    </source>
</evidence>
<feature type="transmembrane region" description="Helical" evidence="25">
    <location>
        <begin position="95"/>
        <end position="113"/>
    </location>
</feature>
<dbReference type="GO" id="GO:0005765">
    <property type="term" value="C:lysosomal membrane"/>
    <property type="evidence" value="ECO:0007669"/>
    <property type="project" value="UniProtKB-SubCell"/>
</dbReference>
<protein>
    <recommendedName>
        <fullName evidence="21">Lysosomal dipeptide transporter MFSD1</fullName>
    </recommendedName>
    <alternativeName>
        <fullName evidence="22">Major facilitator superfamily domain-containing protein 1</fullName>
    </alternativeName>
</protein>
<evidence type="ECO:0000256" key="10">
    <source>
        <dbReference type="ARBA" id="ARBA00044881"/>
    </source>
</evidence>
<evidence type="ECO:0000313" key="28">
    <source>
        <dbReference type="Proteomes" id="UP000254968"/>
    </source>
</evidence>
<comment type="catalytic activity">
    <reaction evidence="16">
        <text>L-lysyl-L-lysine(out) = L-lysyl-L-lysine(in)</text>
        <dbReference type="Rhea" id="RHEA:79403"/>
        <dbReference type="ChEBI" id="CHEBI:229956"/>
    </reaction>
</comment>
<evidence type="ECO:0000256" key="6">
    <source>
        <dbReference type="ARBA" id="ARBA00023136"/>
    </source>
</evidence>
<feature type="domain" description="Major facilitator superfamily (MFS) profile" evidence="26">
    <location>
        <begin position="59"/>
        <end position="446"/>
    </location>
</feature>
<feature type="transmembrane region" description="Helical" evidence="25">
    <location>
        <begin position="150"/>
        <end position="170"/>
    </location>
</feature>
<dbReference type="Proteomes" id="UP000254968">
    <property type="component" value="Unassembled WGS sequence"/>
</dbReference>
<evidence type="ECO:0000256" key="3">
    <source>
        <dbReference type="ARBA" id="ARBA00022448"/>
    </source>
</evidence>
<feature type="transmembrane region" description="Helical" evidence="25">
    <location>
        <begin position="263"/>
        <end position="284"/>
    </location>
</feature>
<keyword evidence="7" id="KW-0458">Lysosome</keyword>
<comment type="catalytic activity">
    <reaction evidence="12">
        <text>L-lysyl-L-alpha-amino acid(out) = L-lysyl-L-alpha-amino acid(in)</text>
        <dbReference type="Rhea" id="RHEA:79387"/>
        <dbReference type="ChEBI" id="CHEBI:229965"/>
    </reaction>
</comment>
<dbReference type="InterPro" id="IPR036259">
    <property type="entry name" value="MFS_trans_sf"/>
</dbReference>
<dbReference type="PROSITE" id="PS50850">
    <property type="entry name" value="MFS"/>
    <property type="match status" value="1"/>
</dbReference>
<comment type="catalytic activity">
    <reaction evidence="19">
        <text>L-alanyl-L-lysine(out) = L-alanyl-L-lysine(in)</text>
        <dbReference type="Rhea" id="RHEA:79415"/>
        <dbReference type="ChEBI" id="CHEBI:192470"/>
    </reaction>
</comment>
<comment type="catalytic activity">
    <reaction evidence="8">
        <text>L-lysyl-L-alanine(out) = L-lysyl-L-alanine(in)</text>
        <dbReference type="Rhea" id="RHEA:79399"/>
        <dbReference type="ChEBI" id="CHEBI:229954"/>
    </reaction>
</comment>
<comment type="catalytic activity">
    <reaction evidence="13">
        <text>L-alpha-aminoacyl-L-lysine(out) = L-alpha-aminoacyl-L-lysine(in)</text>
        <dbReference type="Rhea" id="RHEA:79383"/>
        <dbReference type="ChEBI" id="CHEBI:229966"/>
    </reaction>
</comment>
<comment type="catalytic activity">
    <reaction evidence="20">
        <text>L-lysyl-glycine(out) = L-lysyl-glycine(in)</text>
        <dbReference type="Rhea" id="RHEA:79407"/>
        <dbReference type="ChEBI" id="CHEBI:191202"/>
    </reaction>
</comment>
<name>A0A378HZY4_9GAMM</name>
<evidence type="ECO:0000256" key="5">
    <source>
        <dbReference type="ARBA" id="ARBA00022989"/>
    </source>
</evidence>
<comment type="catalytic activity">
    <reaction evidence="14">
        <text>L-aspartyl-L-lysine(out) = L-aspartyl-L-lysine(in)</text>
        <dbReference type="Rhea" id="RHEA:79411"/>
        <dbReference type="ChEBI" id="CHEBI:229953"/>
    </reaction>
</comment>
<dbReference type="Pfam" id="PF07690">
    <property type="entry name" value="MFS_1"/>
    <property type="match status" value="2"/>
</dbReference>
<organism evidence="27 28">
    <name type="scientific">Legionella beliardensis</name>
    <dbReference type="NCBI Taxonomy" id="91822"/>
    <lineage>
        <taxon>Bacteria</taxon>
        <taxon>Pseudomonadati</taxon>
        <taxon>Pseudomonadota</taxon>
        <taxon>Gammaproteobacteria</taxon>
        <taxon>Legionellales</taxon>
        <taxon>Legionellaceae</taxon>
        <taxon>Legionella</taxon>
    </lineage>
</organism>
<proteinExistence type="inferred from homology"/>
<evidence type="ECO:0000313" key="27">
    <source>
        <dbReference type="EMBL" id="STX28508.1"/>
    </source>
</evidence>
<comment type="catalytic activity">
    <reaction evidence="17">
        <text>L-arginyl-glycine(out) = L-arginyl-glycine(in)</text>
        <dbReference type="Rhea" id="RHEA:79391"/>
        <dbReference type="ChEBI" id="CHEBI:229955"/>
    </reaction>
</comment>
<keyword evidence="6 25" id="KW-0472">Membrane</keyword>
<feature type="transmembrane region" description="Helical" evidence="25">
    <location>
        <begin position="304"/>
        <end position="323"/>
    </location>
</feature>
<comment type="catalytic activity">
    <reaction evidence="15">
        <text>L-arginyl-L-alpha-amino acid(out) = L-arginyl-L-alpha-amino acid(in)</text>
        <dbReference type="Rhea" id="RHEA:79371"/>
        <dbReference type="ChEBI" id="CHEBI:84315"/>
    </reaction>
</comment>
<evidence type="ECO:0000256" key="19">
    <source>
        <dbReference type="ARBA" id="ARBA00044919"/>
    </source>
</evidence>
<evidence type="ECO:0000256" key="20">
    <source>
        <dbReference type="ARBA" id="ARBA00044924"/>
    </source>
</evidence>
<comment type="subunit">
    <text evidence="24">Homodimer. Interacts with lysosomal protein GLMP (via lumenal domain); the interaction starts while both proteins are still in the endoplasmic reticulum and is required for stabilization of MFSD1 in lysosomes but has no direct effect on its targeting to lysosomes or transporter activity.</text>
</comment>
<dbReference type="GO" id="GO:0022857">
    <property type="term" value="F:transmembrane transporter activity"/>
    <property type="evidence" value="ECO:0007669"/>
    <property type="project" value="InterPro"/>
</dbReference>
<dbReference type="EMBL" id="UGNV01000001">
    <property type="protein sequence ID" value="STX28508.1"/>
    <property type="molecule type" value="Genomic_DNA"/>
</dbReference>
<dbReference type="InterPro" id="IPR020846">
    <property type="entry name" value="MFS_dom"/>
</dbReference>
<reference evidence="27 28" key="1">
    <citation type="submission" date="2018-06" db="EMBL/GenBank/DDBJ databases">
        <authorList>
            <consortium name="Pathogen Informatics"/>
            <person name="Doyle S."/>
        </authorList>
    </citation>
    <scope>NUCLEOTIDE SEQUENCE [LARGE SCALE GENOMIC DNA]</scope>
    <source>
        <strain evidence="27 28">NCTC13315</strain>
    </source>
</reference>
<evidence type="ECO:0000256" key="23">
    <source>
        <dbReference type="ARBA" id="ARBA00045709"/>
    </source>
</evidence>
<dbReference type="SUPFAM" id="SSF103473">
    <property type="entry name" value="MFS general substrate transporter"/>
    <property type="match status" value="1"/>
</dbReference>
<evidence type="ECO:0000256" key="13">
    <source>
        <dbReference type="ARBA" id="ARBA00044893"/>
    </source>
</evidence>
<comment type="function">
    <text evidence="23">Lysosomal dipeptide uniporter that selectively exports lysine, arginine or histidine-containing dipeptides with a net positive charge from the lysosome lumen into the cytosol. Could play a role in a specific type of protein O-glycosylation indirectly regulating macrophages migration and tissue invasion. Also essential for liver homeostasis.</text>
</comment>
<evidence type="ECO:0000256" key="12">
    <source>
        <dbReference type="ARBA" id="ARBA00044891"/>
    </source>
</evidence>
<evidence type="ECO:0000256" key="1">
    <source>
        <dbReference type="ARBA" id="ARBA00004155"/>
    </source>
</evidence>
<feature type="transmembrane region" description="Helical" evidence="25">
    <location>
        <begin position="422"/>
        <end position="442"/>
    </location>
</feature>
<evidence type="ECO:0000256" key="25">
    <source>
        <dbReference type="SAM" id="Phobius"/>
    </source>
</evidence>
<keyword evidence="4 25" id="KW-0812">Transmembrane</keyword>
<evidence type="ECO:0000259" key="26">
    <source>
        <dbReference type="PROSITE" id="PS50850"/>
    </source>
</evidence>
<keyword evidence="28" id="KW-1185">Reference proteome</keyword>
<dbReference type="InterPro" id="IPR011701">
    <property type="entry name" value="MFS"/>
</dbReference>
<comment type="catalytic activity">
    <reaction evidence="10">
        <text>L-alpha-aminoacyl-L-arginine(out) = L-alpha-aminoacyl-L-arginine(in)</text>
        <dbReference type="Rhea" id="RHEA:79367"/>
        <dbReference type="ChEBI" id="CHEBI:229968"/>
    </reaction>
</comment>
<gene>
    <name evidence="27" type="primary">uhpC_1</name>
    <name evidence="27" type="ORF">NCTC13315_01038</name>
</gene>
<feature type="transmembrane region" description="Helical" evidence="25">
    <location>
        <begin position="190"/>
        <end position="209"/>
    </location>
</feature>
<evidence type="ECO:0000256" key="14">
    <source>
        <dbReference type="ARBA" id="ARBA00044898"/>
    </source>
</evidence>